<keyword evidence="4" id="KW-0521">NADP</keyword>
<evidence type="ECO:0000256" key="7">
    <source>
        <dbReference type="ARBA" id="ARBA00023098"/>
    </source>
</evidence>
<comment type="catalytic activity">
    <reaction evidence="10">
        <text>a 2,3-saturated acyl-[ACP] + NADP(+) = a (2E)-enoyl-[ACP] + NADPH + H(+)</text>
        <dbReference type="Rhea" id="RHEA:22564"/>
        <dbReference type="Rhea" id="RHEA-COMP:9925"/>
        <dbReference type="Rhea" id="RHEA-COMP:9926"/>
        <dbReference type="ChEBI" id="CHEBI:15378"/>
        <dbReference type="ChEBI" id="CHEBI:57783"/>
        <dbReference type="ChEBI" id="CHEBI:58349"/>
        <dbReference type="ChEBI" id="CHEBI:78784"/>
        <dbReference type="ChEBI" id="CHEBI:78785"/>
        <dbReference type="EC" id="1.3.1.104"/>
    </reaction>
</comment>
<dbReference type="InterPro" id="IPR036291">
    <property type="entry name" value="NAD(P)-bd_dom_sf"/>
</dbReference>
<dbReference type="AlphaFoldDB" id="A0A1C3HC87"/>
<keyword evidence="5" id="KW-0809">Transit peptide</keyword>
<evidence type="ECO:0000259" key="11">
    <source>
        <dbReference type="SMART" id="SM00829"/>
    </source>
</evidence>
<keyword evidence="3" id="KW-0276">Fatty acid metabolism</keyword>
<accession>A0A1C3HC87</accession>
<keyword evidence="2" id="KW-0444">Lipid biosynthesis</keyword>
<evidence type="ECO:0000313" key="12">
    <source>
        <dbReference type="EMBL" id="SAY42636.1"/>
    </source>
</evidence>
<protein>
    <recommendedName>
        <fullName evidence="9">enoyl-[acyl-carrier-protein] reductase</fullName>
        <ecNumber evidence="9">1.3.1.104</ecNumber>
    </recommendedName>
</protein>
<dbReference type="CDD" id="cd05282">
    <property type="entry name" value="ETR_like"/>
    <property type="match status" value="1"/>
</dbReference>
<name>A0A1C3HC87_SERMA</name>
<comment type="similarity">
    <text evidence="1">Belongs to the zinc-containing alcohol dehydrogenase family. Quinone oxidoreductase subfamily.</text>
</comment>
<evidence type="ECO:0000256" key="2">
    <source>
        <dbReference type="ARBA" id="ARBA00022516"/>
    </source>
</evidence>
<dbReference type="PANTHER" id="PTHR43981:SF2">
    <property type="entry name" value="ENOYL-[ACYL-CARRIER-PROTEIN] REDUCTASE, MITOCHONDRIAL"/>
    <property type="match status" value="1"/>
</dbReference>
<evidence type="ECO:0000256" key="4">
    <source>
        <dbReference type="ARBA" id="ARBA00022857"/>
    </source>
</evidence>
<keyword evidence="8" id="KW-0275">Fatty acid biosynthesis</keyword>
<evidence type="ECO:0000256" key="5">
    <source>
        <dbReference type="ARBA" id="ARBA00022946"/>
    </source>
</evidence>
<reference evidence="12" key="1">
    <citation type="submission" date="2016-05" db="EMBL/GenBank/DDBJ databases">
        <authorList>
            <person name="Cock P.J.A."/>
            <person name="Cock P.J.A."/>
        </authorList>
    </citation>
    <scope>NUCLEOTIDE SEQUENCE</scope>
    <source>
        <strain evidence="12">PWN146_assembly</strain>
    </source>
</reference>
<dbReference type="InterPro" id="IPR020843">
    <property type="entry name" value="ER"/>
</dbReference>
<feature type="domain" description="Enoyl reductase (ER)" evidence="11">
    <location>
        <begin position="17"/>
        <end position="318"/>
    </location>
</feature>
<proteinExistence type="inferred from homology"/>
<dbReference type="PANTHER" id="PTHR43981">
    <property type="entry name" value="ENOYL-[ACYL-CARRIER-PROTEIN] REDUCTASE, MITOCHONDRIAL"/>
    <property type="match status" value="1"/>
</dbReference>
<dbReference type="SUPFAM" id="SSF50129">
    <property type="entry name" value="GroES-like"/>
    <property type="match status" value="1"/>
</dbReference>
<dbReference type="InterPro" id="IPR011032">
    <property type="entry name" value="GroES-like_sf"/>
</dbReference>
<dbReference type="Pfam" id="PF08240">
    <property type="entry name" value="ADH_N"/>
    <property type="match status" value="1"/>
</dbReference>
<organism evidence="12">
    <name type="scientific">Serratia marcescens</name>
    <dbReference type="NCBI Taxonomy" id="615"/>
    <lineage>
        <taxon>Bacteria</taxon>
        <taxon>Pseudomonadati</taxon>
        <taxon>Pseudomonadota</taxon>
        <taxon>Gammaproteobacteria</taxon>
        <taxon>Enterobacterales</taxon>
        <taxon>Yersiniaceae</taxon>
        <taxon>Serratia</taxon>
    </lineage>
</organism>
<keyword evidence="7" id="KW-0443">Lipid metabolism</keyword>
<dbReference type="SMART" id="SM00829">
    <property type="entry name" value="PKS_ER"/>
    <property type="match status" value="1"/>
</dbReference>
<dbReference type="GO" id="GO:0006633">
    <property type="term" value="P:fatty acid biosynthetic process"/>
    <property type="evidence" value="ECO:0007669"/>
    <property type="project" value="UniProtKB-KW"/>
</dbReference>
<evidence type="ECO:0000256" key="1">
    <source>
        <dbReference type="ARBA" id="ARBA00010371"/>
    </source>
</evidence>
<keyword evidence="6" id="KW-0560">Oxidoreductase</keyword>
<evidence type="ECO:0000256" key="3">
    <source>
        <dbReference type="ARBA" id="ARBA00022832"/>
    </source>
</evidence>
<sequence>MPSSFPRLSFSRFGDPAHVLALQQTSRPPLRPGRLLLQMRYAPINPSDLIPIHGQYAHRIALPQVPGYEGVGVIVDPQSGRSTGRRALAVAGDGSWQTFVTLPEERVVWVPDDIDDASAAQIYINPLTCWVLLTQWLPLNAGDVLLLNGGGSAVSLLLAQMTALRGIRLAVVVRNVAHRPALLAAGAWRVIEAPQLAQMTHFGARAAIDCIGGEDGLQLARAVRTGGDFVALGLLGGRQVDWRRVVDELKLRASLFHLRKWNAQAAPAQWQTAFYQLFQLLRRGQLTLRPPAAIYPLYQYAAALQHAAQPGVNGKIFLTPTASETIAVEESLFNGVPNK</sequence>
<evidence type="ECO:0000256" key="8">
    <source>
        <dbReference type="ARBA" id="ARBA00023160"/>
    </source>
</evidence>
<dbReference type="Gene3D" id="3.40.50.720">
    <property type="entry name" value="NAD(P)-binding Rossmann-like Domain"/>
    <property type="match status" value="1"/>
</dbReference>
<dbReference type="Pfam" id="PF13602">
    <property type="entry name" value="ADH_zinc_N_2"/>
    <property type="match status" value="1"/>
</dbReference>
<dbReference type="Gene3D" id="3.90.180.10">
    <property type="entry name" value="Medium-chain alcohol dehydrogenases, catalytic domain"/>
    <property type="match status" value="1"/>
</dbReference>
<keyword evidence="12" id="KW-0012">Acyltransferase</keyword>
<dbReference type="SUPFAM" id="SSF51735">
    <property type="entry name" value="NAD(P)-binding Rossmann-fold domains"/>
    <property type="match status" value="1"/>
</dbReference>
<evidence type="ECO:0000256" key="6">
    <source>
        <dbReference type="ARBA" id="ARBA00023002"/>
    </source>
</evidence>
<keyword evidence="12" id="KW-0808">Transferase</keyword>
<dbReference type="GO" id="GO:0141148">
    <property type="term" value="F:enoyl-[acyl-carrier-protein] reductase (NADPH) activity"/>
    <property type="evidence" value="ECO:0007669"/>
    <property type="project" value="UniProtKB-EC"/>
</dbReference>
<evidence type="ECO:0000256" key="10">
    <source>
        <dbReference type="ARBA" id="ARBA00048843"/>
    </source>
</evidence>
<gene>
    <name evidence="12" type="primary">ppsC</name>
    <name evidence="12" type="ORF">PWN146_01320</name>
</gene>
<dbReference type="GO" id="GO:0016746">
    <property type="term" value="F:acyltransferase activity"/>
    <property type="evidence" value="ECO:0007669"/>
    <property type="project" value="UniProtKB-KW"/>
</dbReference>
<dbReference type="InterPro" id="IPR051034">
    <property type="entry name" value="Mito_Enoyl-ACP_Reductase"/>
</dbReference>
<dbReference type="EC" id="1.3.1.104" evidence="9"/>
<dbReference type="EMBL" id="LT575490">
    <property type="protein sequence ID" value="SAY42636.1"/>
    <property type="molecule type" value="Genomic_DNA"/>
</dbReference>
<dbReference type="InterPro" id="IPR013154">
    <property type="entry name" value="ADH-like_N"/>
</dbReference>
<evidence type="ECO:0000256" key="9">
    <source>
        <dbReference type="ARBA" id="ARBA00038963"/>
    </source>
</evidence>